<feature type="domain" description="Hemerythrin-like" evidence="5">
    <location>
        <begin position="83"/>
        <end position="226"/>
    </location>
</feature>
<dbReference type="Gene3D" id="1.20.120.520">
    <property type="entry name" value="nmb1532 protein domain like"/>
    <property type="match status" value="1"/>
</dbReference>
<dbReference type="InterPro" id="IPR019903">
    <property type="entry name" value="RIC_family"/>
</dbReference>
<dbReference type="SUPFAM" id="SSF140683">
    <property type="entry name" value="SP0561-like"/>
    <property type="match status" value="1"/>
</dbReference>
<organism evidence="6 7">
    <name type="scientific">Lederbergia graminis</name>
    <dbReference type="NCBI Taxonomy" id="735518"/>
    <lineage>
        <taxon>Bacteria</taxon>
        <taxon>Bacillati</taxon>
        <taxon>Bacillota</taxon>
        <taxon>Bacilli</taxon>
        <taxon>Bacillales</taxon>
        <taxon>Bacillaceae</taxon>
        <taxon>Lederbergia</taxon>
    </lineage>
</organism>
<dbReference type="PANTHER" id="PTHR36438">
    <property type="entry name" value="IRON-SULFUR CLUSTER REPAIR PROTEIN YTFE"/>
    <property type="match status" value="1"/>
</dbReference>
<proteinExistence type="predicted"/>
<evidence type="ECO:0000313" key="6">
    <source>
        <dbReference type="EMBL" id="MFC5464092.1"/>
    </source>
</evidence>
<dbReference type="NCBIfam" id="TIGR03652">
    <property type="entry name" value="FeS_repair_RIC"/>
    <property type="match status" value="1"/>
</dbReference>
<evidence type="ECO:0000259" key="5">
    <source>
        <dbReference type="Pfam" id="PF01814"/>
    </source>
</evidence>
<evidence type="ECO:0000256" key="4">
    <source>
        <dbReference type="ARBA" id="ARBA00023004"/>
    </source>
</evidence>
<dbReference type="Pfam" id="PF01814">
    <property type="entry name" value="Hemerythrin"/>
    <property type="match status" value="1"/>
</dbReference>
<sequence length="235" mass="27134">MTQFTIDTEVADIVTALPQSAEVFRKLRIDFCCGGKVALKTAAMEQGFNPEEILKEIKELENTQPSEAFDPASFGDRTLVTYIQETYHDPLREQLPELSKYVSTVVNVHGSLHPELYRVQELFEELSTELLDHTKDEDMNVFPLLLTFLRNPSNELVEKVTPHVQELEEEHENTGKLLFELRDITNNFTLPEGACATYSLVYRQLEELEKKTFQHVHLENNILFERVKKVLHSLN</sequence>
<dbReference type="InterPro" id="IPR012312">
    <property type="entry name" value="Hemerythrin-like"/>
</dbReference>
<gene>
    <name evidence="6" type="primary">ric</name>
    <name evidence="6" type="ORF">ACFPM4_04895</name>
</gene>
<dbReference type="Gene3D" id="1.10.3910.10">
    <property type="entry name" value="SP0561-like"/>
    <property type="match status" value="1"/>
</dbReference>
<protein>
    <submittedName>
        <fullName evidence="6">Iron-sulfur cluster repair di-iron protein</fullName>
    </submittedName>
</protein>
<evidence type="ECO:0000256" key="1">
    <source>
        <dbReference type="ARBA" id="ARBA00004496"/>
    </source>
</evidence>
<keyword evidence="2" id="KW-0963">Cytoplasm</keyword>
<dbReference type="InterPro" id="IPR038062">
    <property type="entry name" value="ScdA-like_N_sf"/>
</dbReference>
<dbReference type="Pfam" id="PF04405">
    <property type="entry name" value="ScdA_N"/>
    <property type="match status" value="1"/>
</dbReference>
<dbReference type="EMBL" id="JBHSMC010000003">
    <property type="protein sequence ID" value="MFC5464092.1"/>
    <property type="molecule type" value="Genomic_DNA"/>
</dbReference>
<comment type="caution">
    <text evidence="6">The sequence shown here is derived from an EMBL/GenBank/DDBJ whole genome shotgun (WGS) entry which is preliminary data.</text>
</comment>
<evidence type="ECO:0000256" key="2">
    <source>
        <dbReference type="ARBA" id="ARBA00022490"/>
    </source>
</evidence>
<dbReference type="PANTHER" id="PTHR36438:SF1">
    <property type="entry name" value="IRON-SULFUR CLUSTER REPAIR PROTEIN YTFE"/>
    <property type="match status" value="1"/>
</dbReference>
<accession>A0ABW0LGM8</accession>
<name>A0ABW0LGM8_9BACI</name>
<dbReference type="Proteomes" id="UP001596147">
    <property type="component" value="Unassembled WGS sequence"/>
</dbReference>
<reference evidence="7" key="1">
    <citation type="journal article" date="2019" name="Int. J. Syst. Evol. Microbiol.">
        <title>The Global Catalogue of Microorganisms (GCM) 10K type strain sequencing project: providing services to taxonomists for standard genome sequencing and annotation.</title>
        <authorList>
            <consortium name="The Broad Institute Genomics Platform"/>
            <consortium name="The Broad Institute Genome Sequencing Center for Infectious Disease"/>
            <person name="Wu L."/>
            <person name="Ma J."/>
        </authorList>
    </citation>
    <scope>NUCLEOTIDE SEQUENCE [LARGE SCALE GENOMIC DNA]</scope>
    <source>
        <strain evidence="7">CGMCC 1.12237</strain>
    </source>
</reference>
<keyword evidence="3" id="KW-0479">Metal-binding</keyword>
<keyword evidence="4" id="KW-0408">Iron</keyword>
<dbReference type="RefSeq" id="WP_382348411.1">
    <property type="nucleotide sequence ID" value="NZ_JBHSMC010000003.1"/>
</dbReference>
<evidence type="ECO:0000256" key="3">
    <source>
        <dbReference type="ARBA" id="ARBA00022723"/>
    </source>
</evidence>
<keyword evidence="7" id="KW-1185">Reference proteome</keyword>
<comment type="subcellular location">
    <subcellularLocation>
        <location evidence="1">Cytoplasm</location>
    </subcellularLocation>
</comment>
<evidence type="ECO:0000313" key="7">
    <source>
        <dbReference type="Proteomes" id="UP001596147"/>
    </source>
</evidence>